<dbReference type="InterPro" id="IPR052577">
    <property type="entry name" value="VWA7"/>
</dbReference>
<dbReference type="InterPro" id="IPR013087">
    <property type="entry name" value="Znf_C2H2_type"/>
</dbReference>
<dbReference type="InterPro" id="IPR056862">
    <property type="entry name" value="VWA7_N"/>
</dbReference>
<feature type="domain" description="C2H2-type" evidence="8">
    <location>
        <begin position="1572"/>
        <end position="1599"/>
    </location>
</feature>
<protein>
    <submittedName>
        <fullName evidence="9">Zinc finger protein 235</fullName>
    </submittedName>
</protein>
<dbReference type="Pfam" id="PF25107">
    <property type="entry name" value="VWA7_N"/>
    <property type="match status" value="2"/>
</dbReference>
<evidence type="ECO:0000313" key="10">
    <source>
        <dbReference type="Proteomes" id="UP000298787"/>
    </source>
</evidence>
<accession>A0A4U5U586</accession>
<dbReference type="SMART" id="SM00355">
    <property type="entry name" value="ZnF_C2H2"/>
    <property type="match status" value="4"/>
</dbReference>
<evidence type="ECO:0000256" key="1">
    <source>
        <dbReference type="ARBA" id="ARBA00022723"/>
    </source>
</evidence>
<evidence type="ECO:0000256" key="7">
    <source>
        <dbReference type="SAM" id="Phobius"/>
    </source>
</evidence>
<keyword evidence="1" id="KW-0479">Metal-binding</keyword>
<keyword evidence="7" id="KW-1133">Transmembrane helix</keyword>
<reference evidence="9 10" key="1">
    <citation type="submission" date="2019-01" db="EMBL/GenBank/DDBJ databases">
        <title>Genome Assembly of Collichthys lucidus.</title>
        <authorList>
            <person name="Cai M."/>
            <person name="Xiao S."/>
        </authorList>
    </citation>
    <scope>NUCLEOTIDE SEQUENCE [LARGE SCALE GENOMIC DNA]</scope>
    <source>
        <strain evidence="9">JT15FE1705JMU</strain>
        <tissue evidence="9">Muscle</tissue>
    </source>
</reference>
<dbReference type="PANTHER" id="PTHR14905">
    <property type="entry name" value="NG37"/>
    <property type="match status" value="1"/>
</dbReference>
<feature type="region of interest" description="Disordered" evidence="6">
    <location>
        <begin position="733"/>
        <end position="768"/>
    </location>
</feature>
<dbReference type="Pfam" id="PF00096">
    <property type="entry name" value="zf-C2H2"/>
    <property type="match status" value="4"/>
</dbReference>
<dbReference type="PROSITE" id="PS50096">
    <property type="entry name" value="IQ"/>
    <property type="match status" value="1"/>
</dbReference>
<keyword evidence="10" id="KW-1185">Reference proteome</keyword>
<dbReference type="PROSITE" id="PS00028">
    <property type="entry name" value="ZINC_FINGER_C2H2_1"/>
    <property type="match status" value="4"/>
</dbReference>
<feature type="region of interest" description="Disordered" evidence="6">
    <location>
        <begin position="860"/>
        <end position="888"/>
    </location>
</feature>
<name>A0A4U5U586_COLLU</name>
<dbReference type="InterPro" id="IPR036236">
    <property type="entry name" value="Znf_C2H2_sf"/>
</dbReference>
<feature type="domain" description="C2H2-type" evidence="8">
    <location>
        <begin position="1628"/>
        <end position="1653"/>
    </location>
</feature>
<sequence length="1653" mass="180986">MEGLQHKYKIKQEYLVKSECLNVLDGRVNKVEILLKENPSTVAGLVMAKVQKQNRTAGSDWLIAGQYTLKHSEKKCESIEGNEGKTVMWSGVGTVDHVWIQRLNKGLIMTLLLGIALLALALSGPTVAFVPIGGGASTHISLTATALLQKVTETCRAVAEAAGHEFEPTGPSPEELVQACLGPTATGEVSGAKFHSALQEIYTQNGLIDRDFVNSSPHHFNSEAFLEGRGLITEGVVAIKANIGKENFKAARKTLGRVLHTLQTLDDAIALAIRTDQRIQVRQREKGHSTQSSVRTRGTHSVDFICASLHPSNYCIYSVVEGRLIMTLLLGIALLALALSGPTVAFVPIGGGASTHISITGAALLQKVTETCRAVAEAAGHEFEPTGPSPEELVQACLGPTATGEVSGAKFHSALQEIYTQNGLIDRDFVNSAPHHFNSEAFLEGRGLITEGVVAIKANIGKENFKAARETLGRVLHTLQDFYSHSNWVELGYTEPYTNLLRPDLPLENLADVNTATCSDCASGTCPNPILPSILKEKKLTSGYMGIFSANKPKDVHPAETIKIVPTRCPYFKARKCRCLRNQEEGGMMAETIVTFQSQLSGVMETVFKAAMYEITRLVEDSFLEEVTRCREQVESLKRRLKWSESRRKDREGDRRERCVECGKVGVSSAEDPRATEKNLKQESALQEERNSSQCTDGETPTHEEAEGHSAMNAPQSPGVQCEKLDRLLKEEGLRITPETNESQERWGVSLEETEASGLPGPSKRYSDQKIPKCNVNWDVGFDQRPESAQDGHSGDPSEQLFQSRYGMEELGGFDKPGYGDGSMIDMANLDGLQGSPSHLGEDLSYMGHYEGDVEAPEGAEHQAYQAGTPRNRRGTVGSPAGSPSRTNIDVSGEFSCLLINEEGYLQDQSILYPEHVSGESGGRLNLRSQGVRIDTTSDGTGNMYGPSDAYSDTLNLGERLQHQVGGRGGRRQTCNQCSMSFPDSASLKAHKQTHKGTGQSSLWVSLFKNAFRSSGEATVLRCEARHERKQEAPAIVQRLARGYLHQQQQQQQQQKRSPSLSLLFFTTTLIFAVCLIMSDLDTLIVTFQTQLSDVMETVVKTAMYEVTRLVEDGFLEEVKRRNQEVESLRIQLQWARRKLSENEGEDGGKTGKCADCAKDDVELSGDTAEERHEEQQDDILMDCGVKIESDSMESWTRSQQEVIPQTAQSADNPTAARSPESLEAEEDVLSAVGVKEEEEEVITPSCSSVHLGGWSGSLDGEAVPESHSSTEMTEARPKQTADSSEELLRNVIRQDPQISTAYVFSEEQEETHMATDPSLEVDNSWVGLTTAGLLQCHRLATEKDCDQAKARGSLQQTEHELANSVTADVNVLSPPGRDQIPSSTSPTALGVTIKQEIIVDSDGSVESEHKEKKMTKSGMAAVSCSVKKHRVSSEPLKQNHISHKATVQEVMKLHSKVATGLRLQAAIQHLHRPMKKPSHTVSNSTATAALSLAHSQDVNLNPLNRTPSTSKAVPPPPLSVQRVHLGDKHAAALNRTGEPWVSIKAQLQSTNSHHSNPLPHPDSHAGPRHLLRCGQCGKCFPHPSNLKAHLQTHTGERPFCCSLCGRSFTKLSNLKAHRRVHTGERPYCCLACGKRFTQKCNLKRHQRIHLDV</sequence>
<dbReference type="FunFam" id="3.30.160.60:FF:000100">
    <property type="entry name" value="Zinc finger 45-like"/>
    <property type="match status" value="1"/>
</dbReference>
<keyword evidence="2" id="KW-0677">Repeat</keyword>
<evidence type="ECO:0000256" key="3">
    <source>
        <dbReference type="ARBA" id="ARBA00022771"/>
    </source>
</evidence>
<dbReference type="FunFam" id="3.30.160.60:FF:000358">
    <property type="entry name" value="zinc finger protein 24"/>
    <property type="match status" value="1"/>
</dbReference>
<keyword evidence="4" id="KW-0862">Zinc</keyword>
<evidence type="ECO:0000259" key="8">
    <source>
        <dbReference type="PROSITE" id="PS50157"/>
    </source>
</evidence>
<evidence type="ECO:0000256" key="6">
    <source>
        <dbReference type="SAM" id="MobiDB-lite"/>
    </source>
</evidence>
<dbReference type="SUPFAM" id="SSF57667">
    <property type="entry name" value="beta-beta-alpha zinc fingers"/>
    <property type="match status" value="2"/>
</dbReference>
<dbReference type="FunFam" id="3.30.160.60:FF:001155">
    <property type="entry name" value="Zinc finger 30C"/>
    <property type="match status" value="1"/>
</dbReference>
<feature type="domain" description="C2H2-type" evidence="8">
    <location>
        <begin position="973"/>
        <end position="1000"/>
    </location>
</feature>
<evidence type="ECO:0000313" key="9">
    <source>
        <dbReference type="EMBL" id="TKS69219.1"/>
    </source>
</evidence>
<evidence type="ECO:0000256" key="4">
    <source>
        <dbReference type="ARBA" id="ARBA00022833"/>
    </source>
</evidence>
<dbReference type="PROSITE" id="PS50157">
    <property type="entry name" value="ZINC_FINGER_C2H2_2"/>
    <property type="match status" value="4"/>
</dbReference>
<organism evidence="9 10">
    <name type="scientific">Collichthys lucidus</name>
    <name type="common">Big head croaker</name>
    <name type="synonym">Sciaena lucida</name>
    <dbReference type="NCBI Taxonomy" id="240159"/>
    <lineage>
        <taxon>Eukaryota</taxon>
        <taxon>Metazoa</taxon>
        <taxon>Chordata</taxon>
        <taxon>Craniata</taxon>
        <taxon>Vertebrata</taxon>
        <taxon>Euteleostomi</taxon>
        <taxon>Actinopterygii</taxon>
        <taxon>Neopterygii</taxon>
        <taxon>Teleostei</taxon>
        <taxon>Neoteleostei</taxon>
        <taxon>Acanthomorphata</taxon>
        <taxon>Eupercaria</taxon>
        <taxon>Sciaenidae</taxon>
        <taxon>Collichthys</taxon>
    </lineage>
</organism>
<evidence type="ECO:0000256" key="2">
    <source>
        <dbReference type="ARBA" id="ARBA00022737"/>
    </source>
</evidence>
<dbReference type="Proteomes" id="UP000298787">
    <property type="component" value="Chromosome 3"/>
</dbReference>
<evidence type="ECO:0000256" key="5">
    <source>
        <dbReference type="PROSITE-ProRule" id="PRU00042"/>
    </source>
</evidence>
<dbReference type="Gene3D" id="3.30.160.60">
    <property type="entry name" value="Classic Zinc Finger"/>
    <property type="match status" value="3"/>
</dbReference>
<feature type="region of interest" description="Disordered" evidence="6">
    <location>
        <begin position="670"/>
        <end position="720"/>
    </location>
</feature>
<dbReference type="STRING" id="240159.A0A4U5U586"/>
<feature type="compositionally biased region" description="Basic and acidic residues" evidence="6">
    <location>
        <begin position="671"/>
        <end position="691"/>
    </location>
</feature>
<keyword evidence="7" id="KW-0812">Transmembrane</keyword>
<feature type="transmembrane region" description="Helical" evidence="7">
    <location>
        <begin position="107"/>
        <end position="132"/>
    </location>
</feature>
<gene>
    <name evidence="9" type="ORF">D9C73_003283</name>
</gene>
<proteinExistence type="predicted"/>
<keyword evidence="7" id="KW-0472">Membrane</keyword>
<feature type="region of interest" description="Disordered" evidence="6">
    <location>
        <begin position="1191"/>
        <end position="1285"/>
    </location>
</feature>
<keyword evidence="3 5" id="KW-0863">Zinc-finger</keyword>
<dbReference type="PANTHER" id="PTHR14905:SF22">
    <property type="entry name" value="VON WILLEBRAND FACTOR A DOMAIN-CONTAINING PROTEIN 7-LIKE"/>
    <property type="match status" value="1"/>
</dbReference>
<feature type="compositionally biased region" description="Polar residues" evidence="6">
    <location>
        <begin position="1193"/>
        <end position="1213"/>
    </location>
</feature>
<dbReference type="GO" id="GO:0008270">
    <property type="term" value="F:zinc ion binding"/>
    <property type="evidence" value="ECO:0007669"/>
    <property type="project" value="UniProtKB-KW"/>
</dbReference>
<dbReference type="EMBL" id="CM014080">
    <property type="protein sequence ID" value="TKS69219.1"/>
    <property type="molecule type" value="Genomic_DNA"/>
</dbReference>
<feature type="domain" description="C2H2-type" evidence="8">
    <location>
        <begin position="1600"/>
        <end position="1627"/>
    </location>
</feature>